<keyword evidence="4" id="KW-0808">Transferase</keyword>
<keyword evidence="3" id="KW-0328">Glycosyltransferase</keyword>
<evidence type="ECO:0000256" key="7">
    <source>
        <dbReference type="ARBA" id="ARBA00022989"/>
    </source>
</evidence>
<evidence type="ECO:0008006" key="13">
    <source>
        <dbReference type="Google" id="ProtNLM"/>
    </source>
</evidence>
<dbReference type="InterPro" id="IPR002659">
    <property type="entry name" value="Glyco_trans_31"/>
</dbReference>
<keyword evidence="9 10" id="KW-0472">Membrane</keyword>
<proteinExistence type="inferred from homology"/>
<comment type="caution">
    <text evidence="11">The sequence shown here is derived from an EMBL/GenBank/DDBJ whole genome shotgun (WGS) entry which is preliminary data.</text>
</comment>
<organism evidence="11 12">
    <name type="scientific">Sinanodonta woodiana</name>
    <name type="common">Chinese pond mussel</name>
    <name type="synonym">Anodonta woodiana</name>
    <dbReference type="NCBI Taxonomy" id="1069815"/>
    <lineage>
        <taxon>Eukaryota</taxon>
        <taxon>Metazoa</taxon>
        <taxon>Spiralia</taxon>
        <taxon>Lophotrochozoa</taxon>
        <taxon>Mollusca</taxon>
        <taxon>Bivalvia</taxon>
        <taxon>Autobranchia</taxon>
        <taxon>Heteroconchia</taxon>
        <taxon>Palaeoheterodonta</taxon>
        <taxon>Unionida</taxon>
        <taxon>Unionoidea</taxon>
        <taxon>Unionidae</taxon>
        <taxon>Unioninae</taxon>
        <taxon>Sinanodonta</taxon>
    </lineage>
</organism>
<evidence type="ECO:0000313" key="11">
    <source>
        <dbReference type="EMBL" id="KAL3855104.1"/>
    </source>
</evidence>
<evidence type="ECO:0000256" key="10">
    <source>
        <dbReference type="SAM" id="Phobius"/>
    </source>
</evidence>
<dbReference type="Gene3D" id="3.90.550.50">
    <property type="match status" value="1"/>
</dbReference>
<comment type="subcellular location">
    <subcellularLocation>
        <location evidence="1">Golgi apparatus membrane</location>
        <topology evidence="1">Single-pass type II membrane protein</topology>
    </subcellularLocation>
</comment>
<dbReference type="PANTHER" id="PTHR11214:SF364">
    <property type="entry name" value="HEXOSYLTRANSFERASE"/>
    <property type="match status" value="1"/>
</dbReference>
<evidence type="ECO:0000256" key="5">
    <source>
        <dbReference type="ARBA" id="ARBA00022692"/>
    </source>
</evidence>
<evidence type="ECO:0000256" key="8">
    <source>
        <dbReference type="ARBA" id="ARBA00023034"/>
    </source>
</evidence>
<keyword evidence="7 10" id="KW-1133">Transmembrane helix</keyword>
<dbReference type="Pfam" id="PF01762">
    <property type="entry name" value="Galactosyl_T"/>
    <property type="match status" value="1"/>
</dbReference>
<gene>
    <name evidence="11" type="ORF">ACJMK2_014333</name>
</gene>
<keyword evidence="6" id="KW-0735">Signal-anchor</keyword>
<dbReference type="GO" id="GO:0016757">
    <property type="term" value="F:glycosyltransferase activity"/>
    <property type="evidence" value="ECO:0007669"/>
    <property type="project" value="UniProtKB-KW"/>
</dbReference>
<accession>A0ABD3V0D3</accession>
<evidence type="ECO:0000256" key="2">
    <source>
        <dbReference type="ARBA" id="ARBA00008661"/>
    </source>
</evidence>
<dbReference type="PANTHER" id="PTHR11214">
    <property type="entry name" value="BETA-1,3-N-ACETYLGLUCOSAMINYLTRANSFERASE"/>
    <property type="match status" value="1"/>
</dbReference>
<evidence type="ECO:0000256" key="4">
    <source>
        <dbReference type="ARBA" id="ARBA00022679"/>
    </source>
</evidence>
<dbReference type="EMBL" id="JBJQND010000014">
    <property type="protein sequence ID" value="KAL3855104.1"/>
    <property type="molecule type" value="Genomic_DNA"/>
</dbReference>
<evidence type="ECO:0000256" key="6">
    <source>
        <dbReference type="ARBA" id="ARBA00022968"/>
    </source>
</evidence>
<evidence type="ECO:0000256" key="9">
    <source>
        <dbReference type="ARBA" id="ARBA00023136"/>
    </source>
</evidence>
<sequence>MKGLIKTYQKVLLILITVTAFLLIFYYNDMVQEHEMRPNVYFINGFATVLYSKAATILKNPFKLVSNHAKIMATSTRMRINYNTTHGNIMATSTRMRINYNTTHGNIMATSTQSSVNYEKHENIIVNSIKVVNYSIHGNKMTMPILSSVNYSYLGNIMETSTQSNVNYGNHGNSMATSTQSNASYSRNDNTVVHNGHDDIIIPGKYAWIPYPVKRNPSGPFIIKTNDGSVIKYTNYTFYPLTINSSYIINNPNICKDVKYLTFLIMVHTAVPHFYQRQALRETWANPRLLKSHSSRILFLVGRIENETVQRTLETESKQFQDIVQGDFIDDYHNLTHKGVLGYRWITEYCQNAKFILKIDDDVFVNIFRVIHTLLPNFRGGLRKIACRLHEYVYMYRSGKFAVDPDYFPLLNYFPLPYCPGPFVLMPRSIVPEMFEAAKTAPFIWVDDFYLYGILPNEIRNVVFLPLEDVHNREETALTCYLGDKPCNYLASYAWTPGVMYTYWKSTLNMHKELVAKYAIEIR</sequence>
<keyword evidence="12" id="KW-1185">Reference proteome</keyword>
<evidence type="ECO:0000256" key="3">
    <source>
        <dbReference type="ARBA" id="ARBA00022676"/>
    </source>
</evidence>
<dbReference type="Proteomes" id="UP001634394">
    <property type="component" value="Unassembled WGS sequence"/>
</dbReference>
<feature type="transmembrane region" description="Helical" evidence="10">
    <location>
        <begin position="12"/>
        <end position="28"/>
    </location>
</feature>
<reference evidence="11 12" key="1">
    <citation type="submission" date="2024-11" db="EMBL/GenBank/DDBJ databases">
        <title>Chromosome-level genome assembly of the freshwater bivalve Anodonta woodiana.</title>
        <authorList>
            <person name="Chen X."/>
        </authorList>
    </citation>
    <scope>NUCLEOTIDE SEQUENCE [LARGE SCALE GENOMIC DNA]</scope>
    <source>
        <strain evidence="11">MN2024</strain>
        <tissue evidence="11">Gills</tissue>
    </source>
</reference>
<evidence type="ECO:0000313" key="12">
    <source>
        <dbReference type="Proteomes" id="UP001634394"/>
    </source>
</evidence>
<protein>
    <recommendedName>
        <fullName evidence="13">Hexosyltransferase</fullName>
    </recommendedName>
</protein>
<evidence type="ECO:0000256" key="1">
    <source>
        <dbReference type="ARBA" id="ARBA00004323"/>
    </source>
</evidence>
<dbReference type="GO" id="GO:0000139">
    <property type="term" value="C:Golgi membrane"/>
    <property type="evidence" value="ECO:0007669"/>
    <property type="project" value="UniProtKB-SubCell"/>
</dbReference>
<dbReference type="AlphaFoldDB" id="A0ABD3V0D3"/>
<keyword evidence="8" id="KW-0333">Golgi apparatus</keyword>
<name>A0ABD3V0D3_SINWO</name>
<comment type="similarity">
    <text evidence="2">Belongs to the glycosyltransferase 31 family.</text>
</comment>
<keyword evidence="5 10" id="KW-0812">Transmembrane</keyword>